<feature type="transmembrane region" description="Helical" evidence="6">
    <location>
        <begin position="39"/>
        <end position="56"/>
    </location>
</feature>
<dbReference type="RefSeq" id="WP_145256157.1">
    <property type="nucleotide sequence ID" value="NZ_CP036279.1"/>
</dbReference>
<feature type="transmembrane region" description="Helical" evidence="6">
    <location>
        <begin position="250"/>
        <end position="267"/>
    </location>
</feature>
<evidence type="ECO:0000256" key="5">
    <source>
        <dbReference type="SAM" id="MobiDB-lite"/>
    </source>
</evidence>
<dbReference type="Proteomes" id="UP000317093">
    <property type="component" value="Chromosome"/>
</dbReference>
<evidence type="ECO:0000256" key="1">
    <source>
        <dbReference type="ARBA" id="ARBA00004141"/>
    </source>
</evidence>
<evidence type="ECO:0000256" key="4">
    <source>
        <dbReference type="ARBA" id="ARBA00023136"/>
    </source>
</evidence>
<accession>A0A518B096</accession>
<feature type="transmembrane region" description="Helical" evidence="6">
    <location>
        <begin position="320"/>
        <end position="339"/>
    </location>
</feature>
<dbReference type="AlphaFoldDB" id="A0A518B096"/>
<dbReference type="InterPro" id="IPR011701">
    <property type="entry name" value="MFS"/>
</dbReference>
<dbReference type="PANTHER" id="PTHR11662:SF399">
    <property type="entry name" value="FI19708P1-RELATED"/>
    <property type="match status" value="1"/>
</dbReference>
<comment type="subcellular location">
    <subcellularLocation>
        <location evidence="1">Membrane</location>
        <topology evidence="1">Multi-pass membrane protein</topology>
    </subcellularLocation>
</comment>
<feature type="transmembrane region" description="Helical" evidence="6">
    <location>
        <begin position="107"/>
        <end position="133"/>
    </location>
</feature>
<dbReference type="GO" id="GO:0016020">
    <property type="term" value="C:membrane"/>
    <property type="evidence" value="ECO:0007669"/>
    <property type="project" value="UniProtKB-SubCell"/>
</dbReference>
<feature type="transmembrane region" description="Helical" evidence="6">
    <location>
        <begin position="192"/>
        <end position="215"/>
    </location>
</feature>
<dbReference type="SUPFAM" id="SSF103473">
    <property type="entry name" value="MFS general substrate transporter"/>
    <property type="match status" value="1"/>
</dbReference>
<sequence>MGSVADPSPQVAPEEPSRVGKPSSPGNLGSESPSSRPPAVALLTLIVISVAVNYIDRGALSVSNPLIESEFGLTKIHQGLLLSAFFWTYALAQIPAGWLVDRFNVKWVYAIGYAVWSVATALTGFVGNFGLLLSTRLVLGVGESVAYPATSRIISENIPEQRRGLANALVDAGSKIGPGLSTLIGGLMVEQFGWRALFIGLGVGGLFWLIPWFLVAPSPSSLHALDDDKGREPAASSRPSLGQLLVRRDLWGTSVGMFTLGYTWYFILTWLPTYLVEQRGLDLGRMAVAASLPLFAMAATTVLAGWTADWLIAQGRSVTMVRKGFAVTGLALAGIMLFPVTRVETVTSCVALIVGACSALGLYTANVWAMTQTIAGPKASGRWSGIQNAIGNMGGVVSPMLTGFIVYLTGSFGLAFTVAAGVLGVGIFSYLALVGQVAPIDWSEEGEAVRC</sequence>
<feature type="transmembrane region" description="Helical" evidence="6">
    <location>
        <begin position="76"/>
        <end position="100"/>
    </location>
</feature>
<dbReference type="InterPro" id="IPR020846">
    <property type="entry name" value="MFS_dom"/>
</dbReference>
<dbReference type="KEGG" id="knv:Pan216_12290"/>
<evidence type="ECO:0000256" key="6">
    <source>
        <dbReference type="SAM" id="Phobius"/>
    </source>
</evidence>
<keyword evidence="9" id="KW-1185">Reference proteome</keyword>
<evidence type="ECO:0000256" key="3">
    <source>
        <dbReference type="ARBA" id="ARBA00022989"/>
    </source>
</evidence>
<keyword evidence="4 6" id="KW-0472">Membrane</keyword>
<evidence type="ECO:0000313" key="8">
    <source>
        <dbReference type="EMBL" id="QDU60390.1"/>
    </source>
</evidence>
<dbReference type="InterPro" id="IPR050382">
    <property type="entry name" value="MFS_Na/Anion_cotransporter"/>
</dbReference>
<feature type="transmembrane region" description="Helical" evidence="6">
    <location>
        <begin position="414"/>
        <end position="433"/>
    </location>
</feature>
<proteinExistence type="predicted"/>
<evidence type="ECO:0000256" key="2">
    <source>
        <dbReference type="ARBA" id="ARBA00022692"/>
    </source>
</evidence>
<organism evidence="8 9">
    <name type="scientific">Kolteria novifilia</name>
    <dbReference type="NCBI Taxonomy" id="2527975"/>
    <lineage>
        <taxon>Bacteria</taxon>
        <taxon>Pseudomonadati</taxon>
        <taxon>Planctomycetota</taxon>
        <taxon>Planctomycetia</taxon>
        <taxon>Kolteriales</taxon>
        <taxon>Kolteriaceae</taxon>
        <taxon>Kolteria</taxon>
    </lineage>
</organism>
<feature type="compositionally biased region" description="Polar residues" evidence="5">
    <location>
        <begin position="24"/>
        <end position="34"/>
    </location>
</feature>
<name>A0A518B096_9BACT</name>
<keyword evidence="2 6" id="KW-0812">Transmembrane</keyword>
<dbReference type="OrthoDB" id="6360at2"/>
<gene>
    <name evidence="8" type="primary">yjjL_1</name>
    <name evidence="8" type="ORF">Pan216_12290</name>
</gene>
<feature type="transmembrane region" description="Helical" evidence="6">
    <location>
        <begin position="345"/>
        <end position="368"/>
    </location>
</feature>
<evidence type="ECO:0000313" key="9">
    <source>
        <dbReference type="Proteomes" id="UP000317093"/>
    </source>
</evidence>
<dbReference type="InterPro" id="IPR036259">
    <property type="entry name" value="MFS_trans_sf"/>
</dbReference>
<evidence type="ECO:0000259" key="7">
    <source>
        <dbReference type="PROSITE" id="PS50850"/>
    </source>
</evidence>
<keyword evidence="3 6" id="KW-1133">Transmembrane helix</keyword>
<protein>
    <submittedName>
        <fullName evidence="8">L-galactonate transporter</fullName>
    </submittedName>
</protein>
<dbReference type="PANTHER" id="PTHR11662">
    <property type="entry name" value="SOLUTE CARRIER FAMILY 17"/>
    <property type="match status" value="1"/>
</dbReference>
<feature type="region of interest" description="Disordered" evidence="5">
    <location>
        <begin position="1"/>
        <end position="36"/>
    </location>
</feature>
<dbReference type="GO" id="GO:0022857">
    <property type="term" value="F:transmembrane transporter activity"/>
    <property type="evidence" value="ECO:0007669"/>
    <property type="project" value="InterPro"/>
</dbReference>
<dbReference type="CDD" id="cd17319">
    <property type="entry name" value="MFS_ExuT_GudP_like"/>
    <property type="match status" value="1"/>
</dbReference>
<dbReference type="Gene3D" id="1.20.1250.20">
    <property type="entry name" value="MFS general substrate transporter like domains"/>
    <property type="match status" value="2"/>
</dbReference>
<feature type="transmembrane region" description="Helical" evidence="6">
    <location>
        <begin position="287"/>
        <end position="308"/>
    </location>
</feature>
<dbReference type="Pfam" id="PF07690">
    <property type="entry name" value="MFS_1"/>
    <property type="match status" value="1"/>
</dbReference>
<dbReference type="PROSITE" id="PS50850">
    <property type="entry name" value="MFS"/>
    <property type="match status" value="1"/>
</dbReference>
<dbReference type="EMBL" id="CP036279">
    <property type="protein sequence ID" value="QDU60390.1"/>
    <property type="molecule type" value="Genomic_DNA"/>
</dbReference>
<reference evidence="8 9" key="1">
    <citation type="submission" date="2019-02" db="EMBL/GenBank/DDBJ databases">
        <title>Deep-cultivation of Planctomycetes and their phenomic and genomic characterization uncovers novel biology.</title>
        <authorList>
            <person name="Wiegand S."/>
            <person name="Jogler M."/>
            <person name="Boedeker C."/>
            <person name="Pinto D."/>
            <person name="Vollmers J."/>
            <person name="Rivas-Marin E."/>
            <person name="Kohn T."/>
            <person name="Peeters S.H."/>
            <person name="Heuer A."/>
            <person name="Rast P."/>
            <person name="Oberbeckmann S."/>
            <person name="Bunk B."/>
            <person name="Jeske O."/>
            <person name="Meyerdierks A."/>
            <person name="Storesund J.E."/>
            <person name="Kallscheuer N."/>
            <person name="Luecker S."/>
            <person name="Lage O.M."/>
            <person name="Pohl T."/>
            <person name="Merkel B.J."/>
            <person name="Hornburger P."/>
            <person name="Mueller R.-W."/>
            <person name="Bruemmer F."/>
            <person name="Labrenz M."/>
            <person name="Spormann A.M."/>
            <person name="Op den Camp H."/>
            <person name="Overmann J."/>
            <person name="Amann R."/>
            <person name="Jetten M.S.M."/>
            <person name="Mascher T."/>
            <person name="Medema M.H."/>
            <person name="Devos D.P."/>
            <person name="Kaster A.-K."/>
            <person name="Ovreas L."/>
            <person name="Rohde M."/>
            <person name="Galperin M.Y."/>
            <person name="Jogler C."/>
        </authorList>
    </citation>
    <scope>NUCLEOTIDE SEQUENCE [LARGE SCALE GENOMIC DNA]</scope>
    <source>
        <strain evidence="8 9">Pan216</strain>
    </source>
</reference>
<feature type="transmembrane region" description="Helical" evidence="6">
    <location>
        <begin position="389"/>
        <end position="408"/>
    </location>
</feature>
<feature type="domain" description="Major facilitator superfamily (MFS) profile" evidence="7">
    <location>
        <begin position="42"/>
        <end position="438"/>
    </location>
</feature>